<evidence type="ECO:0000256" key="8">
    <source>
        <dbReference type="ARBA" id="ARBA00023157"/>
    </source>
</evidence>
<dbReference type="Proteomes" id="UP001230051">
    <property type="component" value="Unassembled WGS sequence"/>
</dbReference>
<dbReference type="GO" id="GO:0005923">
    <property type="term" value="C:bicellular tight junction"/>
    <property type="evidence" value="ECO:0007669"/>
    <property type="project" value="UniProtKB-SubCell"/>
</dbReference>
<dbReference type="Gene3D" id="2.60.40.10">
    <property type="entry name" value="Immunoglobulins"/>
    <property type="match status" value="1"/>
</dbReference>
<dbReference type="EMBL" id="JAGXEW010000050">
    <property type="protein sequence ID" value="KAK1151790.1"/>
    <property type="molecule type" value="Genomic_DNA"/>
</dbReference>
<organism evidence="15 16">
    <name type="scientific">Acipenser oxyrinchus oxyrinchus</name>
    <dbReference type="NCBI Taxonomy" id="40147"/>
    <lineage>
        <taxon>Eukaryota</taxon>
        <taxon>Metazoa</taxon>
        <taxon>Chordata</taxon>
        <taxon>Craniata</taxon>
        <taxon>Vertebrata</taxon>
        <taxon>Euteleostomi</taxon>
        <taxon>Actinopterygii</taxon>
        <taxon>Chondrostei</taxon>
        <taxon>Acipenseriformes</taxon>
        <taxon>Acipenseridae</taxon>
        <taxon>Acipenser</taxon>
    </lineage>
</organism>
<dbReference type="Pfam" id="PF05624">
    <property type="entry name" value="LSR"/>
    <property type="match status" value="1"/>
</dbReference>
<keyword evidence="3" id="KW-0796">Tight junction</keyword>
<dbReference type="InterPro" id="IPR008664">
    <property type="entry name" value="LISCH7"/>
</dbReference>
<dbReference type="GO" id="GO:0005886">
    <property type="term" value="C:plasma membrane"/>
    <property type="evidence" value="ECO:0007669"/>
    <property type="project" value="TreeGrafter"/>
</dbReference>
<reference evidence="15" key="1">
    <citation type="submission" date="2022-02" db="EMBL/GenBank/DDBJ databases">
        <title>Atlantic sturgeon de novo genome assembly.</title>
        <authorList>
            <person name="Stock M."/>
            <person name="Klopp C."/>
            <person name="Guiguen Y."/>
            <person name="Cabau C."/>
            <person name="Parinello H."/>
            <person name="Santidrian Yebra-Pimentel E."/>
            <person name="Kuhl H."/>
            <person name="Dirks R.P."/>
            <person name="Guessner J."/>
            <person name="Wuertz S."/>
            <person name="Du K."/>
            <person name="Schartl M."/>
        </authorList>
    </citation>
    <scope>NUCLEOTIDE SEQUENCE</scope>
    <source>
        <strain evidence="15">STURGEONOMICS-FGT-2020</strain>
        <tissue evidence="15">Whole blood</tissue>
    </source>
</reference>
<accession>A0AAD8CJD5</accession>
<keyword evidence="6 12" id="KW-1133">Transmembrane helix</keyword>
<dbReference type="GO" id="GO:1904274">
    <property type="term" value="P:tricellular tight junction assembly"/>
    <property type="evidence" value="ECO:0007669"/>
    <property type="project" value="TreeGrafter"/>
</dbReference>
<evidence type="ECO:0000256" key="10">
    <source>
        <dbReference type="ARBA" id="ARBA00046288"/>
    </source>
</evidence>
<name>A0AAD8CJD5_ACIOX</name>
<dbReference type="PANTHER" id="PTHR15923">
    <property type="entry name" value="TRANSMEMBRANE AND IMMUNOGLOBULIN DOMAIN-CONTAINING PROTEIN"/>
    <property type="match status" value="1"/>
</dbReference>
<evidence type="ECO:0000256" key="3">
    <source>
        <dbReference type="ARBA" id="ARBA00022427"/>
    </source>
</evidence>
<keyword evidence="15" id="KW-0675">Receptor</keyword>
<evidence type="ECO:0000313" key="15">
    <source>
        <dbReference type="EMBL" id="KAK1151790.1"/>
    </source>
</evidence>
<feature type="transmembrane region" description="Helical" evidence="12">
    <location>
        <begin position="184"/>
        <end position="206"/>
    </location>
</feature>
<keyword evidence="15" id="KW-0449">Lipoprotein</keyword>
<keyword evidence="5" id="KW-0965">Cell junction</keyword>
<proteinExistence type="inferred from homology"/>
<keyword evidence="13" id="KW-0732">Signal</keyword>
<dbReference type="SUPFAM" id="SSF48726">
    <property type="entry name" value="Immunoglobulin"/>
    <property type="match status" value="1"/>
</dbReference>
<dbReference type="GO" id="GO:0060856">
    <property type="term" value="P:establishment of blood-brain barrier"/>
    <property type="evidence" value="ECO:0007669"/>
    <property type="project" value="TreeGrafter"/>
</dbReference>
<evidence type="ECO:0000256" key="2">
    <source>
        <dbReference type="ARBA" id="ARBA00009491"/>
    </source>
</evidence>
<dbReference type="GO" id="GO:0061689">
    <property type="term" value="C:tricellular tight junction"/>
    <property type="evidence" value="ECO:0007669"/>
    <property type="project" value="TreeGrafter"/>
</dbReference>
<dbReference type="GO" id="GO:0012505">
    <property type="term" value="C:endomembrane system"/>
    <property type="evidence" value="ECO:0007669"/>
    <property type="project" value="UniProtKB-SubCell"/>
</dbReference>
<evidence type="ECO:0000256" key="9">
    <source>
        <dbReference type="ARBA" id="ARBA00023319"/>
    </source>
</evidence>
<comment type="caution">
    <text evidence="15">The sequence shown here is derived from an EMBL/GenBank/DDBJ whole genome shotgun (WGS) entry which is preliminary data.</text>
</comment>
<evidence type="ECO:0000313" key="16">
    <source>
        <dbReference type="Proteomes" id="UP001230051"/>
    </source>
</evidence>
<evidence type="ECO:0000256" key="13">
    <source>
        <dbReference type="SAM" id="SignalP"/>
    </source>
</evidence>
<feature type="compositionally biased region" description="Basic and acidic residues" evidence="11">
    <location>
        <begin position="404"/>
        <end position="425"/>
    </location>
</feature>
<feature type="signal peptide" evidence="13">
    <location>
        <begin position="1"/>
        <end position="18"/>
    </location>
</feature>
<feature type="compositionally biased region" description="Basic and acidic residues" evidence="11">
    <location>
        <begin position="432"/>
        <end position="501"/>
    </location>
</feature>
<keyword evidence="4 12" id="KW-0812">Transmembrane</keyword>
<evidence type="ECO:0000256" key="7">
    <source>
        <dbReference type="ARBA" id="ARBA00023136"/>
    </source>
</evidence>
<evidence type="ECO:0000256" key="4">
    <source>
        <dbReference type="ARBA" id="ARBA00022692"/>
    </source>
</evidence>
<comment type="subcellular location">
    <subcellularLocation>
        <location evidence="1">Cell junction</location>
        <location evidence="1">Tight junction</location>
    </subcellularLocation>
    <subcellularLocation>
        <location evidence="10">Endomembrane system</location>
        <topology evidence="10">Single-pass type I membrane protein</topology>
    </subcellularLocation>
</comment>
<dbReference type="AlphaFoldDB" id="A0AAD8CJD5"/>
<comment type="similarity">
    <text evidence="2">Belongs to the immunoglobulin superfamily. LISCH7 family.</text>
</comment>
<feature type="domain" description="Ig-like" evidence="14">
    <location>
        <begin position="34"/>
        <end position="158"/>
    </location>
</feature>
<protein>
    <submittedName>
        <fullName evidence="15">Lipolysis-stimulated lipoprotein receptor-like isoform X1</fullName>
    </submittedName>
</protein>
<dbReference type="InterPro" id="IPR051874">
    <property type="entry name" value="Ig-like_domain-LISCH7"/>
</dbReference>
<feature type="chain" id="PRO_5042282598" evidence="13">
    <location>
        <begin position="19"/>
        <end position="598"/>
    </location>
</feature>
<feature type="region of interest" description="Disordered" evidence="11">
    <location>
        <begin position="398"/>
        <end position="598"/>
    </location>
</feature>
<keyword evidence="7 12" id="KW-0472">Membrane</keyword>
<keyword evidence="8" id="KW-1015">Disulfide bond</keyword>
<dbReference type="InterPro" id="IPR013783">
    <property type="entry name" value="Ig-like_fold"/>
</dbReference>
<evidence type="ECO:0000256" key="11">
    <source>
        <dbReference type="SAM" id="MobiDB-lite"/>
    </source>
</evidence>
<dbReference type="PANTHER" id="PTHR15923:SF1">
    <property type="entry name" value="LIPOLYSIS-STIMULATED LIPOPROTEIN RECEPTOR"/>
    <property type="match status" value="1"/>
</dbReference>
<keyword evidence="9" id="KW-0393">Immunoglobulin domain</keyword>
<evidence type="ECO:0000256" key="5">
    <source>
        <dbReference type="ARBA" id="ARBA00022949"/>
    </source>
</evidence>
<dbReference type="InterPro" id="IPR007110">
    <property type="entry name" value="Ig-like_dom"/>
</dbReference>
<evidence type="ECO:0000256" key="6">
    <source>
        <dbReference type="ARBA" id="ARBA00022989"/>
    </source>
</evidence>
<gene>
    <name evidence="15" type="primary">Lsr</name>
    <name evidence="15" type="ORF">AOXY_G32110</name>
</gene>
<evidence type="ECO:0000256" key="1">
    <source>
        <dbReference type="ARBA" id="ARBA00004435"/>
    </source>
</evidence>
<dbReference type="InterPro" id="IPR036179">
    <property type="entry name" value="Ig-like_dom_sf"/>
</dbReference>
<sequence length="598" mass="66276">MILRVLLLIPLLIGSSLGISVTCPQKKYVTILFQPVVLRCNYQTTATQPPTITWRYKSFCQDPVSAALNPNSVTNQIASSNPNYNPNTECADSGRTIRIVASKQGSSVTLGEMYQGRRITITGDADLSLDQTAWGDGRVYYCSVVSAQDLTGNSEDFTELIVLGMMSNSTDLLPGIEIVGVEDWLLVVLVIMGFLLLLMLIGICWCQCCPHTCCCYVSCPCCPERCCCPRALYEAGKAVTSGVPSMYAPSMYAASNYSHPGQTHMVPVGSAYPMVPIVPSRNGYMPDYDGASSVGHHSQVPLLHDQDGANSVRSGYRIQANQVDDSMRVLYYMEKELANFDPTRPGDANGKYEKLTGMSEVSSLHEPADPRANMRDGMGRVRNQAMMPIMDMDENMSVVSSVSRHADPRYRDDASSRGGRGRDYVPSRGRARSMDNLDDLDRSYRDDHYRGGPDRGGRGNSGVDHDDRWRRDYSPDDRRRGDPYERRSRSRDDLRDLERRGSPPPRGGYDDGFLEEALRRKQLQNQPRSGSRDNLDSASDATYRSGGNRRDRRRNSDDGFPTPPPPLYTDTESLASSKGRGKGNLRKNGAVSRESLVV</sequence>
<evidence type="ECO:0000259" key="14">
    <source>
        <dbReference type="PROSITE" id="PS50835"/>
    </source>
</evidence>
<evidence type="ECO:0000256" key="12">
    <source>
        <dbReference type="SAM" id="Phobius"/>
    </source>
</evidence>
<dbReference type="PROSITE" id="PS50835">
    <property type="entry name" value="IG_LIKE"/>
    <property type="match status" value="1"/>
</dbReference>
<keyword evidence="16" id="KW-1185">Reference proteome</keyword>